<dbReference type="InterPro" id="IPR055634">
    <property type="entry name" value="DUF7210"/>
</dbReference>
<feature type="compositionally biased region" description="Basic and acidic residues" evidence="1">
    <location>
        <begin position="75"/>
        <end position="85"/>
    </location>
</feature>
<evidence type="ECO:0000259" key="2">
    <source>
        <dbReference type="Pfam" id="PF23843"/>
    </source>
</evidence>
<dbReference type="Proteomes" id="UP001596457">
    <property type="component" value="Unassembled WGS sequence"/>
</dbReference>
<evidence type="ECO:0000256" key="1">
    <source>
        <dbReference type="SAM" id="MobiDB-lite"/>
    </source>
</evidence>
<feature type="region of interest" description="Disordered" evidence="1">
    <location>
        <begin position="49"/>
        <end position="85"/>
    </location>
</feature>
<name>A0ABW2S7Y5_9BURK</name>
<dbReference type="RefSeq" id="WP_382198357.1">
    <property type="nucleotide sequence ID" value="NZ_JBHTBZ010000005.1"/>
</dbReference>
<proteinExistence type="predicted"/>
<keyword evidence="4" id="KW-1185">Reference proteome</keyword>
<dbReference type="EMBL" id="JBHTBZ010000005">
    <property type="protein sequence ID" value="MFC7459200.1"/>
    <property type="molecule type" value="Genomic_DNA"/>
</dbReference>
<sequence length="85" mass="9400">MNPQTTRLVLKRPHTHAGKSFQIGDRIDVDPHTATWLLSQDVVFAVAEPPASDTPLDPVLDELRPEPSKPLSKSPSKDLPKEIKP</sequence>
<reference evidence="4" key="1">
    <citation type="journal article" date="2019" name="Int. J. Syst. Evol. Microbiol.">
        <title>The Global Catalogue of Microorganisms (GCM) 10K type strain sequencing project: providing services to taxonomists for standard genome sequencing and annotation.</title>
        <authorList>
            <consortium name="The Broad Institute Genomics Platform"/>
            <consortium name="The Broad Institute Genome Sequencing Center for Infectious Disease"/>
            <person name="Wu L."/>
            <person name="Ma J."/>
        </authorList>
    </citation>
    <scope>NUCLEOTIDE SEQUENCE [LARGE SCALE GENOMIC DNA]</scope>
    <source>
        <strain evidence="4">CCUG 53903</strain>
    </source>
</reference>
<protein>
    <recommendedName>
        <fullName evidence="2">DUF7210 domain-containing protein</fullName>
    </recommendedName>
</protein>
<accession>A0ABW2S7Y5</accession>
<evidence type="ECO:0000313" key="3">
    <source>
        <dbReference type="EMBL" id="MFC7459200.1"/>
    </source>
</evidence>
<feature type="domain" description="DUF7210" evidence="2">
    <location>
        <begin position="7"/>
        <end position="43"/>
    </location>
</feature>
<organism evidence="3 4">
    <name type="scientific">Hydrogenophaga defluvii</name>
    <dbReference type="NCBI Taxonomy" id="249410"/>
    <lineage>
        <taxon>Bacteria</taxon>
        <taxon>Pseudomonadati</taxon>
        <taxon>Pseudomonadota</taxon>
        <taxon>Betaproteobacteria</taxon>
        <taxon>Burkholderiales</taxon>
        <taxon>Comamonadaceae</taxon>
        <taxon>Hydrogenophaga</taxon>
    </lineage>
</organism>
<gene>
    <name evidence="3" type="ORF">ACFQU0_02015</name>
</gene>
<dbReference type="Pfam" id="PF23843">
    <property type="entry name" value="DUF7210"/>
    <property type="match status" value="1"/>
</dbReference>
<comment type="caution">
    <text evidence="3">The sequence shown here is derived from an EMBL/GenBank/DDBJ whole genome shotgun (WGS) entry which is preliminary data.</text>
</comment>
<evidence type="ECO:0000313" key="4">
    <source>
        <dbReference type="Proteomes" id="UP001596457"/>
    </source>
</evidence>